<evidence type="ECO:0000313" key="3">
    <source>
        <dbReference type="Proteomes" id="UP000479710"/>
    </source>
</evidence>
<name>A0A6G1CYY6_9ORYZ</name>
<comment type="caution">
    <text evidence="2">The sequence shown here is derived from an EMBL/GenBank/DDBJ whole genome shotgun (WGS) entry which is preliminary data.</text>
</comment>
<dbReference type="Proteomes" id="UP000479710">
    <property type="component" value="Unassembled WGS sequence"/>
</dbReference>
<sequence>MALPLKRKREDSSIKTARARKRARGRNAQQRQQYDDTCQDRISEQPDHLVLSNEKREQPGGVIWEPSDVKHCNLRQVEMYHFRMVQSEIALARLLLARSPSLQTITFCRGNLLRRPDWTVDYLEADKDWTTEQKAAITWRLATSNLVP</sequence>
<organism evidence="2 3">
    <name type="scientific">Oryza meyeriana var. granulata</name>
    <dbReference type="NCBI Taxonomy" id="110450"/>
    <lineage>
        <taxon>Eukaryota</taxon>
        <taxon>Viridiplantae</taxon>
        <taxon>Streptophyta</taxon>
        <taxon>Embryophyta</taxon>
        <taxon>Tracheophyta</taxon>
        <taxon>Spermatophyta</taxon>
        <taxon>Magnoliopsida</taxon>
        <taxon>Liliopsida</taxon>
        <taxon>Poales</taxon>
        <taxon>Poaceae</taxon>
        <taxon>BOP clade</taxon>
        <taxon>Oryzoideae</taxon>
        <taxon>Oryzeae</taxon>
        <taxon>Oryzinae</taxon>
        <taxon>Oryza</taxon>
        <taxon>Oryza meyeriana</taxon>
    </lineage>
</organism>
<gene>
    <name evidence="2" type="ORF">E2562_000921</name>
</gene>
<accession>A0A6G1CYY6</accession>
<dbReference type="EMBL" id="SPHZ02000007">
    <property type="protein sequence ID" value="KAF0905124.1"/>
    <property type="molecule type" value="Genomic_DNA"/>
</dbReference>
<reference evidence="2 3" key="1">
    <citation type="submission" date="2019-11" db="EMBL/GenBank/DDBJ databases">
        <title>Whole genome sequence of Oryza granulata.</title>
        <authorList>
            <person name="Li W."/>
        </authorList>
    </citation>
    <scope>NUCLEOTIDE SEQUENCE [LARGE SCALE GENOMIC DNA]</scope>
    <source>
        <strain evidence="3">cv. Menghai</strain>
        <tissue evidence="2">Leaf</tissue>
    </source>
</reference>
<keyword evidence="3" id="KW-1185">Reference proteome</keyword>
<evidence type="ECO:0000256" key="1">
    <source>
        <dbReference type="SAM" id="MobiDB-lite"/>
    </source>
</evidence>
<dbReference type="OrthoDB" id="617321at2759"/>
<evidence type="ECO:0000313" key="2">
    <source>
        <dbReference type="EMBL" id="KAF0905124.1"/>
    </source>
</evidence>
<dbReference type="AlphaFoldDB" id="A0A6G1CYY6"/>
<proteinExistence type="predicted"/>
<protein>
    <recommendedName>
        <fullName evidence="4">FBD domain-containing protein</fullName>
    </recommendedName>
</protein>
<evidence type="ECO:0008006" key="4">
    <source>
        <dbReference type="Google" id="ProtNLM"/>
    </source>
</evidence>
<feature type="region of interest" description="Disordered" evidence="1">
    <location>
        <begin position="1"/>
        <end position="41"/>
    </location>
</feature>